<organism evidence="7 8">
    <name type="scientific">Daldinia eschscholtzii</name>
    <dbReference type="NCBI Taxonomy" id="292717"/>
    <lineage>
        <taxon>Eukaryota</taxon>
        <taxon>Fungi</taxon>
        <taxon>Dikarya</taxon>
        <taxon>Ascomycota</taxon>
        <taxon>Pezizomycotina</taxon>
        <taxon>Sordariomycetes</taxon>
        <taxon>Xylariomycetidae</taxon>
        <taxon>Xylariales</taxon>
        <taxon>Hypoxylaceae</taxon>
        <taxon>Daldinia</taxon>
    </lineage>
</organism>
<dbReference type="Proteomes" id="UP001369815">
    <property type="component" value="Unassembled WGS sequence"/>
</dbReference>
<evidence type="ECO:0000313" key="7">
    <source>
        <dbReference type="EMBL" id="KAK6951000.1"/>
    </source>
</evidence>
<dbReference type="InterPro" id="IPR016161">
    <property type="entry name" value="Ald_DH/histidinol_DH"/>
</dbReference>
<dbReference type="GO" id="GO:0004029">
    <property type="term" value="F:aldehyde dehydrogenase (NAD+) activity"/>
    <property type="evidence" value="ECO:0007669"/>
    <property type="project" value="UniProtKB-EC"/>
</dbReference>
<dbReference type="SUPFAM" id="SSF53720">
    <property type="entry name" value="ALDH-like"/>
    <property type="match status" value="1"/>
</dbReference>
<keyword evidence="8" id="KW-1185">Reference proteome</keyword>
<name>A0AAX6MEC2_9PEZI</name>
<evidence type="ECO:0000259" key="5">
    <source>
        <dbReference type="Pfam" id="PF00171"/>
    </source>
</evidence>
<dbReference type="SUPFAM" id="SSF51905">
    <property type="entry name" value="FAD/NAD(P)-binding domain"/>
    <property type="match status" value="1"/>
</dbReference>
<gene>
    <name evidence="7" type="ORF">Daesc_007529</name>
</gene>
<dbReference type="PROSITE" id="PS00070">
    <property type="entry name" value="ALDEHYDE_DEHYDR_CYS"/>
    <property type="match status" value="1"/>
</dbReference>
<dbReference type="PANTHER" id="PTHR11699">
    <property type="entry name" value="ALDEHYDE DEHYDROGENASE-RELATED"/>
    <property type="match status" value="1"/>
</dbReference>
<comment type="catalytic activity">
    <reaction evidence="4">
        <text>an aldehyde + NAD(+) + H2O = a carboxylate + NADH + 2 H(+)</text>
        <dbReference type="Rhea" id="RHEA:16185"/>
        <dbReference type="ChEBI" id="CHEBI:15377"/>
        <dbReference type="ChEBI" id="CHEBI:15378"/>
        <dbReference type="ChEBI" id="CHEBI:17478"/>
        <dbReference type="ChEBI" id="CHEBI:29067"/>
        <dbReference type="ChEBI" id="CHEBI:57540"/>
        <dbReference type="ChEBI" id="CHEBI:57945"/>
        <dbReference type="EC" id="1.2.1.3"/>
    </reaction>
</comment>
<evidence type="ECO:0000256" key="3">
    <source>
        <dbReference type="ARBA" id="ARBA00024226"/>
    </source>
</evidence>
<dbReference type="Gene3D" id="3.40.605.10">
    <property type="entry name" value="Aldehyde Dehydrogenase, Chain A, domain 1"/>
    <property type="match status" value="1"/>
</dbReference>
<accession>A0AAX6MEC2</accession>
<dbReference type="FunFam" id="3.40.605.10:FF:000007">
    <property type="entry name" value="NAD/NADP-dependent betaine aldehyde dehydrogenase"/>
    <property type="match status" value="1"/>
</dbReference>
<dbReference type="InterPro" id="IPR016163">
    <property type="entry name" value="Ald_DH_C"/>
</dbReference>
<comment type="similarity">
    <text evidence="1">Belongs to the aldehyde dehydrogenase family.</text>
</comment>
<evidence type="ECO:0000313" key="8">
    <source>
        <dbReference type="Proteomes" id="UP001369815"/>
    </source>
</evidence>
<protein>
    <recommendedName>
        <fullName evidence="3">aldehyde dehydrogenase (NAD(+))</fullName>
        <ecNumber evidence="3">1.2.1.3</ecNumber>
    </recommendedName>
</protein>
<dbReference type="Pfam" id="PF01593">
    <property type="entry name" value="Amino_oxidase"/>
    <property type="match status" value="1"/>
</dbReference>
<feature type="domain" description="Amine oxidase" evidence="6">
    <location>
        <begin position="494"/>
        <end position="950"/>
    </location>
</feature>
<dbReference type="InterPro" id="IPR016162">
    <property type="entry name" value="Ald_DH_N"/>
</dbReference>
<dbReference type="InterPro" id="IPR015590">
    <property type="entry name" value="Aldehyde_DH_dom"/>
</dbReference>
<feature type="domain" description="Aldehyde dehydrogenase" evidence="5">
    <location>
        <begin position="20"/>
        <end position="474"/>
    </location>
</feature>
<dbReference type="Gene3D" id="3.50.50.60">
    <property type="entry name" value="FAD/NAD(P)-binding domain"/>
    <property type="match status" value="1"/>
</dbReference>
<sequence>MAAMKFPELSVYRFSSNDPSRRFTVTNPATGKILTTVQGGDPATVDAAVRASQVAFEERWRPLTHAQRSAYLLRCADELEKHIDELSTLLCMENGKPFLDAKLFDCGMLVRAYRFFGSLADKLPSAFYDRGSLYTTVIHEPYGVCVGILPFNWPPIFAGGKPAPALAAGNTFVMKPGEQAPLTVLRIVEILEPILPKDVLLAVPGIGPEVPQALVSHPLVKRVTFTGSTAAGAAVARTAADSITPVALELGGKNSMTVFEDADFDAAVRTALEGAFFNKGEACTASSRILVQRGIYSKFVEKLAEGVKRIKMGNGLDPATHVGPQVTKVAQQRLLDYINLGVKEGARIAAQAELPSDPECKDGFFIPATLFADVTEDMRIANEEMFGSIVTVTPFDTFDDAVRIANSVEYGLTAIVFTKDQVKANRYVRAVEAGMVWVNNYHRNVMGTPFGGVKHSGYGREHCIETLYEFTQPKARRARSSGRRPHVGVIGAGLAGLRCTDILLQHGFEVTLIEGRNRLGGRVHQSTLPSGHKVDAGPNWIHGTNENPILDLAKETKTTVGKWEEKSSIFDENGEQVPLSDAVTYSTIMWDVVADAFVYSNKNSATISPDESLWDFFQREVPKRIPESDVDFERKRNIVYQLASQWGAFVGSHIFTQSLKFFWLEECIDGENLFVADTYEKILQLVARPAVEGARIKYETVVNKIQTTNDDGGALKVYTESGENLEFDEVVLTAPLGWLKQHSDAFEPALPSRLTKAIKNIGYGCLEKAYISFSKAFWASTPQKDSTVQGFCQMLAPSYATNSNPHKWNQEFVELASLDPSAAHPTLLYYFYGDQSKFITGELAKLESKEKQDAFLIDWFKPYYSRLPNYDETSPDCQPVGCYATEWLNDDLAGNGSYSNFQVGLEEGDVDIETMRKGLPNRGLWLAGEHTAPFVALGTATGAYWSGESVGKRIAQAYSRGEGGLMILN</sequence>
<proteinExistence type="inferred from homology"/>
<dbReference type="Gene3D" id="3.40.309.10">
    <property type="entry name" value="Aldehyde Dehydrogenase, Chain A, domain 2"/>
    <property type="match status" value="1"/>
</dbReference>
<dbReference type="Pfam" id="PF00171">
    <property type="entry name" value="Aldedh"/>
    <property type="match status" value="1"/>
</dbReference>
<dbReference type="SUPFAM" id="SSF54373">
    <property type="entry name" value="FAD-linked reductases, C-terminal domain"/>
    <property type="match status" value="1"/>
</dbReference>
<dbReference type="FunFam" id="3.40.309.10:FF:000012">
    <property type="entry name" value="Betaine aldehyde dehydrogenase"/>
    <property type="match status" value="1"/>
</dbReference>
<keyword evidence="2" id="KW-0560">Oxidoreductase</keyword>
<dbReference type="Gene3D" id="3.90.660.10">
    <property type="match status" value="1"/>
</dbReference>
<dbReference type="EC" id="1.2.1.3" evidence="3"/>
<evidence type="ECO:0000256" key="4">
    <source>
        <dbReference type="ARBA" id="ARBA00049194"/>
    </source>
</evidence>
<dbReference type="InterPro" id="IPR016160">
    <property type="entry name" value="Ald_DH_CS_CYS"/>
</dbReference>
<evidence type="ECO:0000256" key="1">
    <source>
        <dbReference type="ARBA" id="ARBA00009986"/>
    </source>
</evidence>
<evidence type="ECO:0000256" key="2">
    <source>
        <dbReference type="ARBA" id="ARBA00023002"/>
    </source>
</evidence>
<reference evidence="7 8" key="1">
    <citation type="journal article" date="2024" name="Front Chem Biol">
        <title>Unveiling the potential of Daldinia eschscholtzii MFLUCC 19-0629 through bioactivity and bioinformatics studies for enhanced sustainable agriculture production.</title>
        <authorList>
            <person name="Brooks S."/>
            <person name="Weaver J.A."/>
            <person name="Klomchit A."/>
            <person name="Alharthi S.A."/>
            <person name="Onlamun T."/>
            <person name="Nurani R."/>
            <person name="Vong T.K."/>
            <person name="Alberti F."/>
            <person name="Greco C."/>
        </authorList>
    </citation>
    <scope>NUCLEOTIDE SEQUENCE [LARGE SCALE GENOMIC DNA]</scope>
    <source>
        <strain evidence="7">MFLUCC 19-0629</strain>
    </source>
</reference>
<evidence type="ECO:0000259" key="6">
    <source>
        <dbReference type="Pfam" id="PF01593"/>
    </source>
</evidence>
<dbReference type="AlphaFoldDB" id="A0AAX6MEC2"/>
<dbReference type="InterPro" id="IPR036188">
    <property type="entry name" value="FAD/NAD-bd_sf"/>
</dbReference>
<dbReference type="InterPro" id="IPR002937">
    <property type="entry name" value="Amino_oxidase"/>
</dbReference>
<comment type="caution">
    <text evidence="7">The sequence shown here is derived from an EMBL/GenBank/DDBJ whole genome shotgun (WGS) entry which is preliminary data.</text>
</comment>
<dbReference type="EMBL" id="JBANMG010000007">
    <property type="protein sequence ID" value="KAK6951000.1"/>
    <property type="molecule type" value="Genomic_DNA"/>
</dbReference>